<dbReference type="GO" id="GO:0006508">
    <property type="term" value="P:proteolysis"/>
    <property type="evidence" value="ECO:0007669"/>
    <property type="project" value="InterPro"/>
</dbReference>
<dbReference type="InterPro" id="IPR001969">
    <property type="entry name" value="Aspartic_peptidase_AS"/>
</dbReference>
<reference evidence="2" key="2">
    <citation type="journal article" date="2008" name="Nucleic Acids Res.">
        <title>The rice annotation project database (RAP-DB): 2008 update.</title>
        <authorList>
            <consortium name="The rice annotation project (RAP)"/>
        </authorList>
    </citation>
    <scope>GENOME REANNOTATION</scope>
    <source>
        <strain evidence="2">cv. Nipponbare</strain>
    </source>
</reference>
<dbReference type="PROSITE" id="PS00141">
    <property type="entry name" value="ASP_PROTEASE"/>
    <property type="match status" value="1"/>
</dbReference>
<dbReference type="InterPro" id="IPR021109">
    <property type="entry name" value="Peptidase_aspartic_dom_sf"/>
</dbReference>
<dbReference type="EMBL" id="AC087852">
    <property type="protein sequence ID" value="AAK71542.1"/>
    <property type="molecule type" value="Genomic_DNA"/>
</dbReference>
<accession>Q10CZ2</accession>
<dbReference type="CDD" id="cd00303">
    <property type="entry name" value="retropepsin_like"/>
    <property type="match status" value="1"/>
</dbReference>
<dbReference type="PANTHER" id="PTHR15503:SF22">
    <property type="entry name" value="TRANSPOSON TY3-I GAG POLYPROTEIN"/>
    <property type="match status" value="1"/>
</dbReference>
<keyword evidence="1" id="KW-0548">Nucleotidyltransferase</keyword>
<organism evidence="1 2">
    <name type="scientific">Oryza sativa subsp. japonica</name>
    <name type="common">Rice</name>
    <dbReference type="NCBI Taxonomy" id="39947"/>
    <lineage>
        <taxon>Eukaryota</taxon>
        <taxon>Viridiplantae</taxon>
        <taxon>Streptophyta</taxon>
        <taxon>Embryophyta</taxon>
        <taxon>Tracheophyta</taxon>
        <taxon>Spermatophyta</taxon>
        <taxon>Magnoliopsida</taxon>
        <taxon>Liliopsida</taxon>
        <taxon>Poales</taxon>
        <taxon>Poaceae</taxon>
        <taxon>BOP clade</taxon>
        <taxon>Oryzoideae</taxon>
        <taxon>Oryzeae</taxon>
        <taxon>Oryzinae</taxon>
        <taxon>Oryza</taxon>
        <taxon>Oryza sativa</taxon>
    </lineage>
</organism>
<dbReference type="Proteomes" id="UP000000763">
    <property type="component" value="Chromosome 3"/>
</dbReference>
<reference evidence="2" key="1">
    <citation type="journal article" date="2005" name="Nature">
        <title>The map-based sequence of the rice genome.</title>
        <authorList>
            <consortium name="International rice genome sequencing project (IRGSP)"/>
            <person name="Matsumoto T."/>
            <person name="Wu J."/>
            <person name="Kanamori H."/>
            <person name="Katayose Y."/>
            <person name="Fujisawa M."/>
            <person name="Namiki N."/>
            <person name="Mizuno H."/>
            <person name="Yamamoto K."/>
            <person name="Antonio B.A."/>
            <person name="Baba T."/>
            <person name="Sakata K."/>
            <person name="Nagamura Y."/>
            <person name="Aoki H."/>
            <person name="Arikawa K."/>
            <person name="Arita K."/>
            <person name="Bito T."/>
            <person name="Chiden Y."/>
            <person name="Fujitsuka N."/>
            <person name="Fukunaka R."/>
            <person name="Hamada M."/>
            <person name="Harada C."/>
            <person name="Hayashi A."/>
            <person name="Hijishita S."/>
            <person name="Honda M."/>
            <person name="Hosokawa S."/>
            <person name="Ichikawa Y."/>
            <person name="Idonuma A."/>
            <person name="Iijima M."/>
            <person name="Ikeda M."/>
            <person name="Ikeno M."/>
            <person name="Ito K."/>
            <person name="Ito S."/>
            <person name="Ito T."/>
            <person name="Ito Y."/>
            <person name="Ito Y."/>
            <person name="Iwabuchi A."/>
            <person name="Kamiya K."/>
            <person name="Karasawa W."/>
            <person name="Kurita K."/>
            <person name="Katagiri S."/>
            <person name="Kikuta A."/>
            <person name="Kobayashi H."/>
            <person name="Kobayashi N."/>
            <person name="Machita K."/>
            <person name="Maehara T."/>
            <person name="Masukawa M."/>
            <person name="Mizubayashi T."/>
            <person name="Mukai Y."/>
            <person name="Nagasaki H."/>
            <person name="Nagata Y."/>
            <person name="Naito S."/>
            <person name="Nakashima M."/>
            <person name="Nakama Y."/>
            <person name="Nakamichi Y."/>
            <person name="Nakamura M."/>
            <person name="Meguro A."/>
            <person name="Negishi M."/>
            <person name="Ohta I."/>
            <person name="Ohta T."/>
            <person name="Okamoto M."/>
            <person name="Ono N."/>
            <person name="Saji S."/>
            <person name="Sakaguchi M."/>
            <person name="Sakai K."/>
            <person name="Shibata M."/>
            <person name="Shimokawa T."/>
            <person name="Song J."/>
            <person name="Takazaki Y."/>
            <person name="Terasawa K."/>
            <person name="Tsugane M."/>
            <person name="Tsuji K."/>
            <person name="Ueda S."/>
            <person name="Waki K."/>
            <person name="Yamagata H."/>
            <person name="Yamamoto M."/>
            <person name="Yamamoto S."/>
            <person name="Yamane H."/>
            <person name="Yoshiki S."/>
            <person name="Yoshihara R."/>
            <person name="Yukawa K."/>
            <person name="Zhong H."/>
            <person name="Yano M."/>
            <person name="Yuan Q."/>
            <person name="Ouyang S."/>
            <person name="Liu J."/>
            <person name="Jones K.M."/>
            <person name="Gansberger K."/>
            <person name="Moffat K."/>
            <person name="Hill J."/>
            <person name="Bera J."/>
            <person name="Fadrosh D."/>
            <person name="Jin S."/>
            <person name="Johri S."/>
            <person name="Kim M."/>
            <person name="Overton L."/>
            <person name="Reardon M."/>
            <person name="Tsitrin T."/>
            <person name="Vuong H."/>
            <person name="Weaver B."/>
            <person name="Ciecko A."/>
            <person name="Tallon L."/>
            <person name="Jackson J."/>
            <person name="Pai G."/>
            <person name="Aken S.V."/>
            <person name="Utterback T."/>
            <person name="Reidmuller S."/>
            <person name="Feldblyum T."/>
            <person name="Hsiao J."/>
            <person name="Zismann V."/>
            <person name="Iobst S."/>
            <person name="de Vazeille A.R."/>
            <person name="Buell C.R."/>
            <person name="Ying K."/>
            <person name="Li Y."/>
            <person name="Lu T."/>
            <person name="Huang Y."/>
            <person name="Zhao Q."/>
            <person name="Feng Q."/>
            <person name="Zhang L."/>
            <person name="Zhu J."/>
            <person name="Weng Q."/>
            <person name="Mu J."/>
            <person name="Lu Y."/>
            <person name="Fan D."/>
            <person name="Liu Y."/>
            <person name="Guan J."/>
            <person name="Zhang Y."/>
            <person name="Yu S."/>
            <person name="Liu X."/>
            <person name="Zhang Y."/>
            <person name="Hong G."/>
            <person name="Han B."/>
            <person name="Choisne N."/>
            <person name="Demange N."/>
            <person name="Orjeda G."/>
            <person name="Samain S."/>
            <person name="Cattolico L."/>
            <person name="Pelletier E."/>
            <person name="Couloux A."/>
            <person name="Segurens B."/>
            <person name="Wincker P."/>
            <person name="D'Hont A."/>
            <person name="Scarpelli C."/>
            <person name="Weissenbach J."/>
            <person name="Salanoubat M."/>
            <person name="Quetier F."/>
            <person name="Yu Y."/>
            <person name="Kim H.R."/>
            <person name="Rambo T."/>
            <person name="Currie J."/>
            <person name="Collura K."/>
            <person name="Luo M."/>
            <person name="Yang T."/>
            <person name="Ammiraju J.S.S."/>
            <person name="Engler F."/>
            <person name="Soderlund C."/>
            <person name="Wing R.A."/>
            <person name="Palmer L.E."/>
            <person name="de la Bastide M."/>
            <person name="Spiegel L."/>
            <person name="Nascimento L."/>
            <person name="Zutavern T."/>
            <person name="O'Shaughnessy A."/>
            <person name="Dike S."/>
            <person name="Dedhia N."/>
            <person name="Preston R."/>
            <person name="Balija V."/>
            <person name="McCombie W.R."/>
            <person name="Chow T."/>
            <person name="Chen H."/>
            <person name="Chung M."/>
            <person name="Chen C."/>
            <person name="Shaw J."/>
            <person name="Wu H."/>
            <person name="Hsiao K."/>
            <person name="Chao Y."/>
            <person name="Chu M."/>
            <person name="Cheng C."/>
            <person name="Hour A."/>
            <person name="Lee P."/>
            <person name="Lin S."/>
            <person name="Lin Y."/>
            <person name="Liou J."/>
            <person name="Liu S."/>
            <person name="Hsing Y."/>
            <person name="Raghuvanshi S."/>
            <person name="Mohanty A."/>
            <person name="Bharti A.K."/>
            <person name="Gaur A."/>
            <person name="Gupta V."/>
            <person name="Kumar D."/>
            <person name="Ravi V."/>
            <person name="Vij S."/>
            <person name="Kapur A."/>
            <person name="Khurana P."/>
            <person name="Khurana P."/>
            <person name="Khurana J.P."/>
            <person name="Tyagi A.K."/>
            <person name="Gaikwad K."/>
            <person name="Singh A."/>
            <person name="Dalal V."/>
            <person name="Srivastava S."/>
            <person name="Dixit A."/>
            <person name="Pal A.K."/>
            <person name="Ghazi I.A."/>
            <person name="Yadav M."/>
            <person name="Pandit A."/>
            <person name="Bhargava A."/>
            <person name="Sureshbabu K."/>
            <person name="Batra K."/>
            <person name="Sharma T.R."/>
            <person name="Mohapatra T."/>
            <person name="Singh N.K."/>
            <person name="Messing J."/>
            <person name="Nelson A.B."/>
            <person name="Fuks G."/>
            <person name="Kavchok S."/>
            <person name="Keizer G."/>
            <person name="Linton E."/>
            <person name="Llaca V."/>
            <person name="Song R."/>
            <person name="Tanyolac B."/>
            <person name="Young S."/>
            <person name="Ho-Il K."/>
            <person name="Hahn J.H."/>
            <person name="Sangsakoo G."/>
            <person name="Vanavichit A."/>
            <person name="de Mattos Luiz.A.T."/>
            <person name="Zimmer P.D."/>
            <person name="Malone G."/>
            <person name="Dellagostin O."/>
            <person name="de Oliveira A.C."/>
            <person name="Bevan M."/>
            <person name="Bancroft I."/>
            <person name="Minx P."/>
            <person name="Cordum H."/>
            <person name="Wilson R."/>
            <person name="Cheng Z."/>
            <person name="Jin W."/>
            <person name="Jiang J."/>
            <person name="Leong S.A."/>
            <person name="Iwama H."/>
            <person name="Gojobori T."/>
            <person name="Itoh T."/>
            <person name="Niimura Y."/>
            <person name="Fujii Y."/>
            <person name="Habara T."/>
            <person name="Sakai H."/>
            <person name="Sato Y."/>
            <person name="Wilson G."/>
            <person name="Kumar K."/>
            <person name="McCouch S."/>
            <person name="Juretic N."/>
            <person name="Hoen D."/>
            <person name="Wright S."/>
            <person name="Bruskiewich R."/>
            <person name="Bureau T."/>
            <person name="Miyao A."/>
            <person name="Hirochika H."/>
            <person name="Nishikawa T."/>
            <person name="Kadowaki K."/>
            <person name="Sugiura M."/>
            <person name="Burr B."/>
            <person name="Sasaki T."/>
        </authorList>
    </citation>
    <scope>NUCLEOTIDE SEQUENCE [LARGE SCALE GENOMIC DNA]</scope>
    <source>
        <strain evidence="2">cv. Nipponbare</strain>
    </source>
</reference>
<sequence length="258" mass="27728">MDDDDDTDAAEEPQDLESPVFSLHAIAGVPVADTMQVQVTVGATTLTALLDSGSTHSFIAEEAACRTGLPVQPRPRMTATVANGEKVACPGVIRQAVLSIDGSLFTVDLFVIPLAGYDMVLGTQWMASLGPIVWDFTERTMSFQYHGRTICWAGVPSSPAPRIRVTTAASESLLDELLADFGDVFAEPKGLPLQHARDHTIVLKPDAPPVAVRPYRYPAAHKDELERQCAAMIEQGIVRRSDSAFSSPVLLIKKADGS</sequence>
<dbReference type="PANTHER" id="PTHR15503">
    <property type="entry name" value="LDOC1 RELATED"/>
    <property type="match status" value="1"/>
</dbReference>
<protein>
    <submittedName>
        <fullName evidence="1">Reverse transcriptase</fullName>
    </submittedName>
</protein>
<dbReference type="InterPro" id="IPR043502">
    <property type="entry name" value="DNA/RNA_pol_sf"/>
</dbReference>
<evidence type="ECO:0000313" key="1">
    <source>
        <dbReference type="EMBL" id="AAK71542.1"/>
    </source>
</evidence>
<evidence type="ECO:0000313" key="2">
    <source>
        <dbReference type="Proteomes" id="UP000000763"/>
    </source>
</evidence>
<dbReference type="Pfam" id="PF08284">
    <property type="entry name" value="RVP_2"/>
    <property type="match status" value="1"/>
</dbReference>
<dbReference type="GO" id="GO:0004190">
    <property type="term" value="F:aspartic-type endopeptidase activity"/>
    <property type="evidence" value="ECO:0007669"/>
    <property type="project" value="InterPro"/>
</dbReference>
<dbReference type="InterPro" id="IPR032567">
    <property type="entry name" value="RTL1-rel"/>
</dbReference>
<dbReference type="Gene3D" id="2.40.70.10">
    <property type="entry name" value="Acid Proteases"/>
    <property type="match status" value="1"/>
</dbReference>
<name>Q10CZ2_ORYSJ</name>
<dbReference type="Gene3D" id="3.10.10.10">
    <property type="entry name" value="HIV Type 1 Reverse Transcriptase, subunit A, domain 1"/>
    <property type="match status" value="1"/>
</dbReference>
<dbReference type="GO" id="GO:0003964">
    <property type="term" value="F:RNA-directed DNA polymerase activity"/>
    <property type="evidence" value="ECO:0007669"/>
    <property type="project" value="UniProtKB-KW"/>
</dbReference>
<dbReference type="AlphaFoldDB" id="Q10CZ2"/>
<proteinExistence type="predicted"/>
<dbReference type="SUPFAM" id="SSF56672">
    <property type="entry name" value="DNA/RNA polymerases"/>
    <property type="match status" value="1"/>
</dbReference>
<dbReference type="SUPFAM" id="SSF50630">
    <property type="entry name" value="Acid proteases"/>
    <property type="match status" value="1"/>
</dbReference>
<gene>
    <name evidence="1" type="primary">OJ1124_H03.13</name>
</gene>
<keyword evidence="1" id="KW-0808">Transferase</keyword>
<keyword evidence="1" id="KW-0695">RNA-directed DNA polymerase</keyword>